<comment type="caution">
    <text evidence="1">The sequence shown here is derived from an EMBL/GenBank/DDBJ whole genome shotgun (WGS) entry which is preliminary data.</text>
</comment>
<dbReference type="AlphaFoldDB" id="A0A0P7BFK1"/>
<evidence type="ECO:0000313" key="2">
    <source>
        <dbReference type="Proteomes" id="UP000050424"/>
    </source>
</evidence>
<accession>A0A0P7BFK1</accession>
<dbReference type="Proteomes" id="UP000050424">
    <property type="component" value="Unassembled WGS sequence"/>
</dbReference>
<protein>
    <submittedName>
        <fullName evidence="1">Uncharacterized protein</fullName>
    </submittedName>
</protein>
<sequence length="831" mass="94001">MPPQSDQRWGCFRVITDLEEKESKLVDNDNEILSQTVGKIHGPGFFDTNGLPIGDWILTEVTARGTHLWDRAVFDAQGPLATKMQAVDFEPGANNGDDTFCLFAGYSAYDLGFVFAYPPKRNTNLGEVLYDDVVSTLQMKKSTGEVIVGENTILHHTLTIPTNFAAFKTLLITKNWQSAFSGGDIDGERAKSLAVQSWRSLQQGHEPVVIARVQPRLASGIPGNGMPSLTARENPNLAWATNNRVWEEVLPQVEPNMFGPRPSWTGFTHRVPYMSNLTYPPELYSKLTEFARHHPYDKFDAKAMLFAVQLWVDITDHPTLMAEDHTRSQTDVPIISLSVFLVYYEAWLKVHEYLQCSRYVHPFRVMKQMYLQDLAASSEVFAVKDNILEEAEMKALVLCCEAKHSLLPAIDRVEIFPFKMNGTAMAHPQDFREHPLSCPTEHALIGMADIRVLGLPSFHSQSTHKRLIAIPAPIARLSFHGNEINVQPEALSQCRNLAGPGPTSQLGTHHTFGNVWTHEFQPDVDLTGLPQKEFALMHDLDPNLPASHFIDPLMLDVWFQKMSQRLVWLEKLGVLNFKLTTGPDGLPVYEGMPLEEGEYLWPPISTAGHVAKALRDPRNNPLLAEPILTTQHLQKIINALEHRPVLKTHVAWQRALTELKEKPRQGGQMKALAVLKLLESARYSYMEDWGYLKTFLDMAKEDYRQVLDNRTPSTGWIAQYMCRIVGCEASPVPDAQWWLDQMSEEVDESHDTIIWTFIDAAFRNLSNAIHDHYSGEPERQAKAKQATERSVVWVEAFLEKEENGPLLGVIELEMEAIRNKVRKRGFGCRLS</sequence>
<evidence type="ECO:0000313" key="1">
    <source>
        <dbReference type="EMBL" id="KPM39746.1"/>
    </source>
</evidence>
<gene>
    <name evidence="1" type="ORF">AK830_g6834</name>
</gene>
<organism evidence="1 2">
    <name type="scientific">Neonectria ditissima</name>
    <dbReference type="NCBI Taxonomy" id="78410"/>
    <lineage>
        <taxon>Eukaryota</taxon>
        <taxon>Fungi</taxon>
        <taxon>Dikarya</taxon>
        <taxon>Ascomycota</taxon>
        <taxon>Pezizomycotina</taxon>
        <taxon>Sordariomycetes</taxon>
        <taxon>Hypocreomycetidae</taxon>
        <taxon>Hypocreales</taxon>
        <taxon>Nectriaceae</taxon>
        <taxon>Neonectria</taxon>
    </lineage>
</organism>
<reference evidence="1 2" key="1">
    <citation type="submission" date="2015-09" db="EMBL/GenBank/DDBJ databases">
        <title>Draft genome of a European isolate of the apple canker pathogen Neonectria ditissima.</title>
        <authorList>
            <person name="Gomez-Cortecero A."/>
            <person name="Harrison R.J."/>
            <person name="Armitage A.D."/>
        </authorList>
    </citation>
    <scope>NUCLEOTIDE SEQUENCE [LARGE SCALE GENOMIC DNA]</scope>
    <source>
        <strain evidence="1 2">R09/05</strain>
    </source>
</reference>
<dbReference type="OrthoDB" id="5071059at2759"/>
<name>A0A0P7BFK1_9HYPO</name>
<proteinExistence type="predicted"/>
<keyword evidence="2" id="KW-1185">Reference proteome</keyword>
<dbReference type="STRING" id="78410.A0A0P7BFK1"/>
<dbReference type="EMBL" id="LKCW01000099">
    <property type="protein sequence ID" value="KPM39746.1"/>
    <property type="molecule type" value="Genomic_DNA"/>
</dbReference>